<feature type="repeat" description="TPR" evidence="3">
    <location>
        <begin position="160"/>
        <end position="193"/>
    </location>
</feature>
<keyword evidence="4" id="KW-0472">Membrane</keyword>
<comment type="function">
    <text evidence="4">Part of the endoplasmic reticulum membrane protein complex (EMC) that enables the energy-independent insertion into endoplasmic reticulum membranes of newly synthesized membrane proteins.</text>
</comment>
<proteinExistence type="inferred from homology"/>
<dbReference type="InterPro" id="IPR039856">
    <property type="entry name" value="EMC2-like"/>
</dbReference>
<dbReference type="PROSITE" id="PS50005">
    <property type="entry name" value="TPR"/>
    <property type="match status" value="1"/>
</dbReference>
<accession>A0A9P4ME65</accession>
<dbReference type="Gene3D" id="1.25.40.10">
    <property type="entry name" value="Tetratricopeptide repeat domain"/>
    <property type="match status" value="1"/>
</dbReference>
<keyword evidence="1" id="KW-0677">Repeat</keyword>
<evidence type="ECO:0000256" key="2">
    <source>
        <dbReference type="ARBA" id="ARBA00022803"/>
    </source>
</evidence>
<dbReference type="GO" id="GO:0072546">
    <property type="term" value="C:EMC complex"/>
    <property type="evidence" value="ECO:0007669"/>
    <property type="project" value="UniProtKB-UniRule"/>
</dbReference>
<dbReference type="Proteomes" id="UP000799439">
    <property type="component" value="Unassembled WGS sequence"/>
</dbReference>
<gene>
    <name evidence="6" type="ORF">K461DRAFT_287639</name>
</gene>
<evidence type="ECO:0000256" key="4">
    <source>
        <dbReference type="RuleBase" id="RU367091"/>
    </source>
</evidence>
<evidence type="ECO:0000256" key="1">
    <source>
        <dbReference type="ARBA" id="ARBA00022737"/>
    </source>
</evidence>
<dbReference type="EMBL" id="ML996090">
    <property type="protein sequence ID" value="KAF2149878.1"/>
    <property type="molecule type" value="Genomic_DNA"/>
</dbReference>
<dbReference type="Pfam" id="PF22890">
    <property type="entry name" value="TPR_EMC2"/>
    <property type="match status" value="1"/>
</dbReference>
<dbReference type="OrthoDB" id="124397at2759"/>
<name>A0A9P4ME65_9PEZI</name>
<sequence length="329" mass="36804">MTSVLQPPAYLTPQATLQISSQAPKILKSLRPSTIPLPYPLSLLVNTESPEKWQTYENLLLACLKTGDDQNAFLCVEELIARFGEDNERVQALLGVYKEALAKNDADLVKILEEYEEIIKSNEGNMRIRKRRVAVLKSLGRTQEALRALVKIVDVSPIDAEAWAEMAEINLEQGLYDKAVFCWEEALLVMPNAWNVHARVGEVEWMWAGATDDTKEKLRLVSSSLRRYCRSIELCDDYLRGYYGLKLTSSKLIELLGKTQKASSGFDSAGGLTAPPLPAVESLNELTTSKLSEIVRRGAAKESGWNGYNEAELIAARELLDRDTQNVQR</sequence>
<dbReference type="AlphaFoldDB" id="A0A9P4ME65"/>
<comment type="subunit">
    <text evidence="4">Component of the ER membrane protein complex (EMC).</text>
</comment>
<evidence type="ECO:0000313" key="7">
    <source>
        <dbReference type="Proteomes" id="UP000799439"/>
    </source>
</evidence>
<dbReference type="InterPro" id="IPR019734">
    <property type="entry name" value="TPR_rpt"/>
</dbReference>
<dbReference type="SUPFAM" id="SSF48452">
    <property type="entry name" value="TPR-like"/>
    <property type="match status" value="1"/>
</dbReference>
<organism evidence="6 7">
    <name type="scientific">Myriangium duriaei CBS 260.36</name>
    <dbReference type="NCBI Taxonomy" id="1168546"/>
    <lineage>
        <taxon>Eukaryota</taxon>
        <taxon>Fungi</taxon>
        <taxon>Dikarya</taxon>
        <taxon>Ascomycota</taxon>
        <taxon>Pezizomycotina</taxon>
        <taxon>Dothideomycetes</taxon>
        <taxon>Dothideomycetidae</taxon>
        <taxon>Myriangiales</taxon>
        <taxon>Myriangiaceae</taxon>
        <taxon>Myriangium</taxon>
    </lineage>
</organism>
<keyword evidence="7" id="KW-1185">Reference proteome</keyword>
<evidence type="ECO:0000256" key="3">
    <source>
        <dbReference type="PROSITE-ProRule" id="PRU00339"/>
    </source>
</evidence>
<feature type="domain" description="EMC2 TPR-like" evidence="5">
    <location>
        <begin position="113"/>
        <end position="203"/>
    </location>
</feature>
<dbReference type="SMART" id="SM00028">
    <property type="entry name" value="TPR"/>
    <property type="match status" value="2"/>
</dbReference>
<dbReference type="InterPro" id="IPR055217">
    <property type="entry name" value="TPR_EMC2"/>
</dbReference>
<protein>
    <recommendedName>
        <fullName evidence="4">ER membrane protein complex subunit 2</fullName>
    </recommendedName>
</protein>
<comment type="subcellular location">
    <subcellularLocation>
        <location evidence="4">Endoplasmic reticulum membrane</location>
        <topology evidence="4">Peripheral membrane protein</topology>
        <orientation evidence="4">Cytoplasmic side</orientation>
    </subcellularLocation>
</comment>
<dbReference type="PANTHER" id="PTHR12760">
    <property type="entry name" value="TETRATRICOPEPTIDE REPEAT PROTEIN"/>
    <property type="match status" value="1"/>
</dbReference>
<keyword evidence="2 3" id="KW-0802">TPR repeat</keyword>
<comment type="caution">
    <text evidence="6">The sequence shown here is derived from an EMBL/GenBank/DDBJ whole genome shotgun (WGS) entry which is preliminary data.</text>
</comment>
<evidence type="ECO:0000259" key="5">
    <source>
        <dbReference type="Pfam" id="PF22890"/>
    </source>
</evidence>
<keyword evidence="4" id="KW-0256">Endoplasmic reticulum</keyword>
<comment type="similarity">
    <text evidence="4">Belongs to the EMC2 family.</text>
</comment>
<dbReference type="InterPro" id="IPR011990">
    <property type="entry name" value="TPR-like_helical_dom_sf"/>
</dbReference>
<reference evidence="6" key="1">
    <citation type="journal article" date="2020" name="Stud. Mycol.">
        <title>101 Dothideomycetes genomes: a test case for predicting lifestyles and emergence of pathogens.</title>
        <authorList>
            <person name="Haridas S."/>
            <person name="Albert R."/>
            <person name="Binder M."/>
            <person name="Bloem J."/>
            <person name="Labutti K."/>
            <person name="Salamov A."/>
            <person name="Andreopoulos B."/>
            <person name="Baker S."/>
            <person name="Barry K."/>
            <person name="Bills G."/>
            <person name="Bluhm B."/>
            <person name="Cannon C."/>
            <person name="Castanera R."/>
            <person name="Culley D."/>
            <person name="Daum C."/>
            <person name="Ezra D."/>
            <person name="Gonzalez J."/>
            <person name="Henrissat B."/>
            <person name="Kuo A."/>
            <person name="Liang C."/>
            <person name="Lipzen A."/>
            <person name="Lutzoni F."/>
            <person name="Magnuson J."/>
            <person name="Mondo S."/>
            <person name="Nolan M."/>
            <person name="Ohm R."/>
            <person name="Pangilinan J."/>
            <person name="Park H.-J."/>
            <person name="Ramirez L."/>
            <person name="Alfaro M."/>
            <person name="Sun H."/>
            <person name="Tritt A."/>
            <person name="Yoshinaga Y."/>
            <person name="Zwiers L.-H."/>
            <person name="Turgeon B."/>
            <person name="Goodwin S."/>
            <person name="Spatafora J."/>
            <person name="Crous P."/>
            <person name="Grigoriev I."/>
        </authorList>
    </citation>
    <scope>NUCLEOTIDE SEQUENCE</scope>
    <source>
        <strain evidence="6">CBS 260.36</strain>
    </source>
</reference>
<evidence type="ECO:0000313" key="6">
    <source>
        <dbReference type="EMBL" id="KAF2149878.1"/>
    </source>
</evidence>